<dbReference type="InterPro" id="IPR046036">
    <property type="entry name" value="DUF5994"/>
</dbReference>
<dbReference type="Pfam" id="PF19457">
    <property type="entry name" value="DUF5994"/>
    <property type="match status" value="1"/>
</dbReference>
<proteinExistence type="predicted"/>
<dbReference type="RefSeq" id="WP_063870479.1">
    <property type="nucleotide sequence ID" value="NZ_JYFN01000038.1"/>
</dbReference>
<reference evidence="2 3" key="2">
    <citation type="journal article" date="2016" name="Genome Announc.">
        <title>Permanent Draft Genome Sequences for Two Variants of Frankia sp. Strain CpI1, the First Frankia Strain Isolated from Root Nodules of Comptonia peregrina.</title>
        <authorList>
            <person name="Oshone R."/>
            <person name="Hurst S.G.IV."/>
            <person name="Abebe-Akele F."/>
            <person name="Simpson S."/>
            <person name="Morris K."/>
            <person name="Thomas W.K."/>
            <person name="Tisa L.S."/>
        </authorList>
    </citation>
    <scope>NUCLEOTIDE SEQUENCE [LARGE SCALE GENOMIC DNA]</scope>
    <source>
        <strain evidence="3">CpI1-S</strain>
    </source>
</reference>
<sequence>MTTSPHVPLTDRADIARFDDDGGAPSRFTTSHPATPPAAASPAKPGGADVGDGAAAAAARLTLSPDRGEGSFDGGWWPRTMRLTDELPGLLTALAGADESVRRVCVNGDAWTAIPSLAGGSGLPLVRVDWFRTLDRRVVTAGSDGGRPRLRLLVIPPETAAGPARVLLRAVAAGALTGSPGEILRQAGAEASTEHGGPISAAVPELSPAPSVSP</sequence>
<keyword evidence="3" id="KW-1185">Reference proteome</keyword>
<feature type="compositionally biased region" description="Low complexity" evidence="1">
    <location>
        <begin position="37"/>
        <end position="53"/>
    </location>
</feature>
<evidence type="ECO:0000256" key="1">
    <source>
        <dbReference type="SAM" id="MobiDB-lite"/>
    </source>
</evidence>
<dbReference type="Proteomes" id="UP000032545">
    <property type="component" value="Unassembled WGS sequence"/>
</dbReference>
<evidence type="ECO:0000313" key="2">
    <source>
        <dbReference type="EMBL" id="KJE21359.1"/>
    </source>
</evidence>
<reference evidence="3" key="1">
    <citation type="submission" date="2015-02" db="EMBL/GenBank/DDBJ databases">
        <title>Draft Genome of Frankia sp. CpI1-S.</title>
        <authorList>
            <person name="Oshone R.T."/>
            <person name="Ngom M."/>
            <person name="Ghodhbane-Gtari F."/>
            <person name="Gtari M."/>
            <person name="Morris K."/>
            <person name="Thomas K."/>
            <person name="Sen A."/>
            <person name="Tisa L.S."/>
        </authorList>
    </citation>
    <scope>NUCLEOTIDE SEQUENCE [LARGE SCALE GENOMIC DNA]</scope>
    <source>
        <strain evidence="3">CpI1-S</strain>
    </source>
</reference>
<gene>
    <name evidence="2" type="ORF">FF36_04290</name>
</gene>
<protein>
    <submittedName>
        <fullName evidence="2">Uncharacterized protein</fullName>
    </submittedName>
</protein>
<organism evidence="2 3">
    <name type="scientific">Frankia torreyi</name>
    <dbReference type="NCBI Taxonomy" id="1856"/>
    <lineage>
        <taxon>Bacteria</taxon>
        <taxon>Bacillati</taxon>
        <taxon>Actinomycetota</taxon>
        <taxon>Actinomycetes</taxon>
        <taxon>Frankiales</taxon>
        <taxon>Frankiaceae</taxon>
        <taxon>Frankia</taxon>
    </lineage>
</organism>
<feature type="region of interest" description="Disordered" evidence="1">
    <location>
        <begin position="1"/>
        <end position="53"/>
    </location>
</feature>
<name>A0A0D8BBP1_9ACTN</name>
<feature type="region of interest" description="Disordered" evidence="1">
    <location>
        <begin position="188"/>
        <end position="214"/>
    </location>
</feature>
<evidence type="ECO:0000313" key="3">
    <source>
        <dbReference type="Proteomes" id="UP000032545"/>
    </source>
</evidence>
<dbReference type="EMBL" id="JYFN01000038">
    <property type="protein sequence ID" value="KJE21359.1"/>
    <property type="molecule type" value="Genomic_DNA"/>
</dbReference>
<dbReference type="PATRIC" id="fig|1502723.3.peg.4011"/>
<dbReference type="AlphaFoldDB" id="A0A0D8BBP1"/>
<accession>A0A0D8BBP1</accession>
<comment type="caution">
    <text evidence="2">The sequence shown here is derived from an EMBL/GenBank/DDBJ whole genome shotgun (WGS) entry which is preliminary data.</text>
</comment>
<feature type="compositionally biased region" description="Basic and acidic residues" evidence="1">
    <location>
        <begin position="9"/>
        <end position="20"/>
    </location>
</feature>